<organism evidence="2 3">
    <name type="scientific">Intoshia linei</name>
    <dbReference type="NCBI Taxonomy" id="1819745"/>
    <lineage>
        <taxon>Eukaryota</taxon>
        <taxon>Metazoa</taxon>
        <taxon>Spiralia</taxon>
        <taxon>Lophotrochozoa</taxon>
        <taxon>Mesozoa</taxon>
        <taxon>Orthonectida</taxon>
        <taxon>Rhopaluridae</taxon>
        <taxon>Intoshia</taxon>
    </lineage>
</organism>
<feature type="region of interest" description="Disordered" evidence="1">
    <location>
        <begin position="358"/>
        <end position="439"/>
    </location>
</feature>
<keyword evidence="3" id="KW-1185">Reference proteome</keyword>
<dbReference type="AlphaFoldDB" id="A0A177ASC4"/>
<feature type="compositionally biased region" description="Basic and acidic residues" evidence="1">
    <location>
        <begin position="429"/>
        <end position="439"/>
    </location>
</feature>
<feature type="region of interest" description="Disordered" evidence="1">
    <location>
        <begin position="1"/>
        <end position="53"/>
    </location>
</feature>
<feature type="compositionally biased region" description="Acidic residues" evidence="1">
    <location>
        <begin position="8"/>
        <end position="21"/>
    </location>
</feature>
<proteinExistence type="predicted"/>
<feature type="compositionally biased region" description="Low complexity" evidence="1">
    <location>
        <begin position="202"/>
        <end position="214"/>
    </location>
</feature>
<feature type="compositionally biased region" description="Polar residues" evidence="1">
    <location>
        <begin position="244"/>
        <end position="257"/>
    </location>
</feature>
<evidence type="ECO:0000313" key="2">
    <source>
        <dbReference type="EMBL" id="OAF64291.1"/>
    </source>
</evidence>
<feature type="region of interest" description="Disordered" evidence="1">
    <location>
        <begin position="309"/>
        <end position="339"/>
    </location>
</feature>
<dbReference type="EMBL" id="LWCA01001953">
    <property type="protein sequence ID" value="OAF64291.1"/>
    <property type="molecule type" value="Genomic_DNA"/>
</dbReference>
<feature type="compositionally biased region" description="Polar residues" evidence="1">
    <location>
        <begin position="91"/>
        <end position="103"/>
    </location>
</feature>
<gene>
    <name evidence="2" type="ORF">A3Q56_07999</name>
</gene>
<feature type="compositionally biased region" description="Low complexity" evidence="1">
    <location>
        <begin position="415"/>
        <end position="428"/>
    </location>
</feature>
<reference evidence="2 3" key="1">
    <citation type="submission" date="2016-04" db="EMBL/GenBank/DDBJ databases">
        <title>The genome of Intoshia linei affirms orthonectids as highly simplified spiralians.</title>
        <authorList>
            <person name="Mikhailov K.V."/>
            <person name="Slusarev G.S."/>
            <person name="Nikitin M.A."/>
            <person name="Logacheva M.D."/>
            <person name="Penin A."/>
            <person name="Aleoshin V."/>
            <person name="Panchin Y.V."/>
        </authorList>
    </citation>
    <scope>NUCLEOTIDE SEQUENCE [LARGE SCALE GENOMIC DNA]</scope>
    <source>
        <strain evidence="2">Intl2013</strain>
        <tissue evidence="2">Whole animal</tissue>
    </source>
</reference>
<feature type="compositionally biased region" description="Basic and acidic residues" evidence="1">
    <location>
        <begin position="78"/>
        <end position="90"/>
    </location>
</feature>
<feature type="compositionally biased region" description="Basic residues" evidence="1">
    <location>
        <begin position="258"/>
        <end position="268"/>
    </location>
</feature>
<comment type="caution">
    <text evidence="2">The sequence shown here is derived from an EMBL/GenBank/DDBJ whole genome shotgun (WGS) entry which is preliminary data.</text>
</comment>
<feature type="compositionally biased region" description="Low complexity" evidence="1">
    <location>
        <begin position="374"/>
        <end position="391"/>
    </location>
</feature>
<name>A0A177ASC4_9BILA</name>
<protein>
    <submittedName>
        <fullName evidence="2">Uncharacterized protein</fullName>
    </submittedName>
</protein>
<evidence type="ECO:0000313" key="3">
    <source>
        <dbReference type="Proteomes" id="UP000078046"/>
    </source>
</evidence>
<evidence type="ECO:0000256" key="1">
    <source>
        <dbReference type="SAM" id="MobiDB-lite"/>
    </source>
</evidence>
<dbReference type="Proteomes" id="UP000078046">
    <property type="component" value="Unassembled WGS sequence"/>
</dbReference>
<feature type="compositionally biased region" description="Basic and acidic residues" evidence="1">
    <location>
        <begin position="220"/>
        <end position="230"/>
    </location>
</feature>
<feature type="compositionally biased region" description="Basic residues" evidence="1">
    <location>
        <begin position="191"/>
        <end position="201"/>
    </location>
</feature>
<accession>A0A177ASC4</accession>
<feature type="region of interest" description="Disordered" evidence="1">
    <location>
        <begin position="70"/>
        <end position="136"/>
    </location>
</feature>
<feature type="region of interest" description="Disordered" evidence="1">
    <location>
        <begin position="172"/>
        <end position="275"/>
    </location>
</feature>
<feature type="compositionally biased region" description="Low complexity" evidence="1">
    <location>
        <begin position="321"/>
        <end position="330"/>
    </location>
</feature>
<feature type="compositionally biased region" description="Basic and acidic residues" evidence="1">
    <location>
        <begin position="172"/>
        <end position="190"/>
    </location>
</feature>
<sequence length="460" mass="53030">MKNRDNQESEELEEGEIDTDGSYDNVSVDKSDNEINGRFGVPKSEFGIFTPSRNKNKSKTHDWILALSTSKSSNVESNKSKNSDSKDLRNTKLNHSTFDNLTHSGRYANRDGNYKYESRNNYKSSNNYRSKRSDGRYHSKDYYCDYNSSKTHKNRNNWYDCSCSSEEKYERKSKNYDTHRYNDKNRDRYTRRYSRDRKVRRSYSSDVSSVSNSRSNRRNNRSENWRDPYVRHKSFKNTQDRRSFSSNHKSISSTSPKYRSKNFKKSPSRHSSSMSLLSIEKQIIDSSDNENGDTFSKDKLIHLNVKPRTSTRSVYIKTEKSTSSSGSDSESSLDTDISDTSKERKAILNKLKTISTPTKPKLLKRQNTTEDISTDSGSSISDSSSLTSLSLPLRESDCENTNDTGITKNELEPVSNNNDSNIKNSIKPSTDEEKSKRKSDLLLQLDLIDKAILRKRSKKE</sequence>
<feature type="compositionally biased region" description="Basic and acidic residues" evidence="1">
    <location>
        <begin position="108"/>
        <end position="120"/>
    </location>
</feature>